<name>A0ABV8XNK0_9DEIO</name>
<protein>
    <submittedName>
        <fullName evidence="1">DUF1684 domain-containing protein</fullName>
    </submittedName>
</protein>
<dbReference type="EMBL" id="JBHSEH010000007">
    <property type="protein sequence ID" value="MFC4426308.1"/>
    <property type="molecule type" value="Genomic_DNA"/>
</dbReference>
<keyword evidence="2" id="KW-1185">Reference proteome</keyword>
<evidence type="ECO:0000313" key="1">
    <source>
        <dbReference type="EMBL" id="MFC4426308.1"/>
    </source>
</evidence>
<gene>
    <name evidence="1" type="ORF">ACFOZ9_08775</name>
</gene>
<dbReference type="Proteomes" id="UP001595998">
    <property type="component" value="Unassembled WGS sequence"/>
</dbReference>
<dbReference type="RefSeq" id="WP_380038631.1">
    <property type="nucleotide sequence ID" value="NZ_JBHSEH010000007.1"/>
</dbReference>
<dbReference type="Pfam" id="PF07920">
    <property type="entry name" value="DUF1684"/>
    <property type="match status" value="1"/>
</dbReference>
<reference evidence="2" key="1">
    <citation type="journal article" date="2019" name="Int. J. Syst. Evol. Microbiol.">
        <title>The Global Catalogue of Microorganisms (GCM) 10K type strain sequencing project: providing services to taxonomists for standard genome sequencing and annotation.</title>
        <authorList>
            <consortium name="The Broad Institute Genomics Platform"/>
            <consortium name="The Broad Institute Genome Sequencing Center for Infectious Disease"/>
            <person name="Wu L."/>
            <person name="Ma J."/>
        </authorList>
    </citation>
    <scope>NUCLEOTIDE SEQUENCE [LARGE SCALE GENOMIC DNA]</scope>
    <source>
        <strain evidence="2">CCUG 56029</strain>
    </source>
</reference>
<proteinExistence type="predicted"/>
<dbReference type="InterPro" id="IPR012467">
    <property type="entry name" value="DUF1684"/>
</dbReference>
<evidence type="ECO:0000313" key="2">
    <source>
        <dbReference type="Proteomes" id="UP001595998"/>
    </source>
</evidence>
<organism evidence="1 2">
    <name type="scientific">Deinococcus navajonensis</name>
    <dbReference type="NCBI Taxonomy" id="309884"/>
    <lineage>
        <taxon>Bacteria</taxon>
        <taxon>Thermotogati</taxon>
        <taxon>Deinococcota</taxon>
        <taxon>Deinococci</taxon>
        <taxon>Deinococcales</taxon>
        <taxon>Deinococcaceae</taxon>
        <taxon>Deinococcus</taxon>
    </lineage>
</organism>
<dbReference type="PANTHER" id="PTHR41913">
    <property type="entry name" value="DUF1684 DOMAIN-CONTAINING PROTEIN"/>
    <property type="match status" value="1"/>
</dbReference>
<accession>A0ABV8XNK0</accession>
<sequence length="187" mass="20012">MSGNDSYLEAVQDFRARKDAHFAGGQGPIDPAGLADFHGLSYYPPDPAWSFMAALKPLPQGEGTEVTLETSTGEPRVMARFGQVVVELPGGERTLSVFTPLGEEAPARVFIPFRDATSGQETYGAGRYLDAPVGRGESGELLVQVDFNLAYHPYCAYSAGWTCPLPPSENVLPEPVRAGEKLPGPQA</sequence>
<dbReference type="PANTHER" id="PTHR41913:SF1">
    <property type="entry name" value="DUF1684 DOMAIN-CONTAINING PROTEIN"/>
    <property type="match status" value="1"/>
</dbReference>
<comment type="caution">
    <text evidence="1">The sequence shown here is derived from an EMBL/GenBank/DDBJ whole genome shotgun (WGS) entry which is preliminary data.</text>
</comment>